<evidence type="ECO:0000256" key="5">
    <source>
        <dbReference type="ARBA" id="ARBA00023015"/>
    </source>
</evidence>
<dbReference type="PROSITE" id="PS50110">
    <property type="entry name" value="RESPONSE_REGULATORY"/>
    <property type="match status" value="1"/>
</dbReference>
<dbReference type="InterPro" id="IPR009057">
    <property type="entry name" value="Homeodomain-like_sf"/>
</dbReference>
<dbReference type="CDD" id="cd17550">
    <property type="entry name" value="REC_NtrX-like"/>
    <property type="match status" value="1"/>
</dbReference>
<dbReference type="PROSITE" id="PS50045">
    <property type="entry name" value="SIGMA54_INTERACT_4"/>
    <property type="match status" value="1"/>
</dbReference>
<name>A0A840MFA7_9PROT</name>
<feature type="modified residue" description="4-aspartylphosphate" evidence="7">
    <location>
        <position position="54"/>
    </location>
</feature>
<feature type="domain" description="Response regulatory" evidence="9">
    <location>
        <begin position="5"/>
        <end position="120"/>
    </location>
</feature>
<comment type="caution">
    <text evidence="10">The sequence shown here is derived from an EMBL/GenBank/DDBJ whole genome shotgun (WGS) entry which is preliminary data.</text>
</comment>
<evidence type="ECO:0000256" key="1">
    <source>
        <dbReference type="ARBA" id="ARBA00022553"/>
    </source>
</evidence>
<dbReference type="PANTHER" id="PTHR32071:SF17">
    <property type="entry name" value="TRANSCRIPTIONAL REGULATOR (NTRC FAMILY)"/>
    <property type="match status" value="1"/>
</dbReference>
<dbReference type="EMBL" id="JACHHY010000003">
    <property type="protein sequence ID" value="MBB5017358.1"/>
    <property type="molecule type" value="Genomic_DNA"/>
</dbReference>
<keyword evidence="5" id="KW-0805">Transcription regulation</keyword>
<evidence type="ECO:0000313" key="11">
    <source>
        <dbReference type="Proteomes" id="UP000575898"/>
    </source>
</evidence>
<evidence type="ECO:0000256" key="2">
    <source>
        <dbReference type="ARBA" id="ARBA00022741"/>
    </source>
</evidence>
<dbReference type="SUPFAM" id="SSF52540">
    <property type="entry name" value="P-loop containing nucleoside triphosphate hydrolases"/>
    <property type="match status" value="1"/>
</dbReference>
<dbReference type="InterPro" id="IPR001789">
    <property type="entry name" value="Sig_transdc_resp-reg_receiver"/>
</dbReference>
<keyword evidence="11" id="KW-1185">Reference proteome</keyword>
<protein>
    <submittedName>
        <fullName evidence="10">DNA-binding NtrC family response regulator</fullName>
    </submittedName>
</protein>
<dbReference type="GO" id="GO:0006355">
    <property type="term" value="P:regulation of DNA-templated transcription"/>
    <property type="evidence" value="ECO:0007669"/>
    <property type="project" value="InterPro"/>
</dbReference>
<dbReference type="GO" id="GO:0000160">
    <property type="term" value="P:phosphorelay signal transduction system"/>
    <property type="evidence" value="ECO:0007669"/>
    <property type="project" value="UniProtKB-KW"/>
</dbReference>
<dbReference type="InterPro" id="IPR027417">
    <property type="entry name" value="P-loop_NTPase"/>
</dbReference>
<evidence type="ECO:0000256" key="6">
    <source>
        <dbReference type="ARBA" id="ARBA00023163"/>
    </source>
</evidence>
<dbReference type="InterPro" id="IPR002078">
    <property type="entry name" value="Sigma_54_int"/>
</dbReference>
<evidence type="ECO:0000313" key="10">
    <source>
        <dbReference type="EMBL" id="MBB5017358.1"/>
    </source>
</evidence>
<dbReference type="Gene3D" id="3.40.50.2300">
    <property type="match status" value="1"/>
</dbReference>
<dbReference type="Gene3D" id="1.10.10.60">
    <property type="entry name" value="Homeodomain-like"/>
    <property type="match status" value="1"/>
</dbReference>
<keyword evidence="3" id="KW-0067">ATP-binding</keyword>
<dbReference type="FunFam" id="3.40.50.2300:FF:000018">
    <property type="entry name" value="DNA-binding transcriptional regulator NtrC"/>
    <property type="match status" value="1"/>
</dbReference>
<dbReference type="GO" id="GO:0005524">
    <property type="term" value="F:ATP binding"/>
    <property type="evidence" value="ECO:0007669"/>
    <property type="project" value="UniProtKB-KW"/>
</dbReference>
<keyword evidence="1 7" id="KW-0597">Phosphoprotein</keyword>
<proteinExistence type="predicted"/>
<accession>A0A840MFA7</accession>
<dbReference type="Pfam" id="PF14532">
    <property type="entry name" value="Sigma54_activ_2"/>
    <property type="match status" value="1"/>
</dbReference>
<dbReference type="SUPFAM" id="SSF46689">
    <property type="entry name" value="Homeodomain-like"/>
    <property type="match status" value="1"/>
</dbReference>
<dbReference type="Gene3D" id="1.10.8.60">
    <property type="match status" value="1"/>
</dbReference>
<dbReference type="SMART" id="SM00448">
    <property type="entry name" value="REC"/>
    <property type="match status" value="1"/>
</dbReference>
<dbReference type="RefSeq" id="WP_184035031.1">
    <property type="nucleotide sequence ID" value="NZ_JACHHY010000003.1"/>
</dbReference>
<sequence>MPGKHILIVDDEIGIRELLSEILQDEGYDIKLAENAEQARQWRNQTRPDLVLLDIWMPDCDGVSLLKEWANNGQLTMPVVMMSGHGTIETAVEATRIGAIDYLEKPIGLQKLLSTVSRAIKTGVGHGGSDLSLANLGKGNAIQELKRQLDLVQPLKTPILLLGEPGVGFESCARFLQHANTPFVAPEQIERALDAPADLLQQTTNGVLFLREIGRLGTRAQQGLLQVVAKLDKFNIRLVCATCRPLVELTQDRNFDAGLFATISVLQIPVPPLKAHREDVPELAHQILDRLVEEKKVPPRRFSVAALNALRNHDWPGNLEQLRNLVATLAMTSTSDEIGVNEVNRLLAPYAMQQTLGCGEALDLPLREARDIFERHYFEHHIKLENGNMSRVAEKVGLERTHLYRKLKQLGIRFSKRTTEES</sequence>
<evidence type="ECO:0000256" key="7">
    <source>
        <dbReference type="PROSITE-ProRule" id="PRU00169"/>
    </source>
</evidence>
<dbReference type="PANTHER" id="PTHR32071">
    <property type="entry name" value="TRANSCRIPTIONAL REGULATORY PROTEIN"/>
    <property type="match status" value="1"/>
</dbReference>
<dbReference type="Pfam" id="PF00072">
    <property type="entry name" value="Response_reg"/>
    <property type="match status" value="1"/>
</dbReference>
<keyword evidence="4" id="KW-0902">Two-component regulatory system</keyword>
<dbReference type="InterPro" id="IPR058031">
    <property type="entry name" value="AAA_lid_NorR"/>
</dbReference>
<reference evidence="10 11" key="1">
    <citation type="submission" date="2020-08" db="EMBL/GenBank/DDBJ databases">
        <title>Genomic Encyclopedia of Type Strains, Phase IV (KMG-IV): sequencing the most valuable type-strain genomes for metagenomic binning, comparative biology and taxonomic classification.</title>
        <authorList>
            <person name="Goeker M."/>
        </authorList>
    </citation>
    <scope>NUCLEOTIDE SEQUENCE [LARGE SCALE GENOMIC DNA]</scope>
    <source>
        <strain evidence="10 11">DSM 27165</strain>
    </source>
</reference>
<keyword evidence="2" id="KW-0547">Nucleotide-binding</keyword>
<dbReference type="InterPro" id="IPR002197">
    <property type="entry name" value="HTH_Fis"/>
</dbReference>
<dbReference type="Pfam" id="PF02954">
    <property type="entry name" value="HTH_8"/>
    <property type="match status" value="1"/>
</dbReference>
<dbReference type="InterPro" id="IPR011006">
    <property type="entry name" value="CheY-like_superfamily"/>
</dbReference>
<dbReference type="AlphaFoldDB" id="A0A840MFA7"/>
<dbReference type="Pfam" id="PF25601">
    <property type="entry name" value="AAA_lid_14"/>
    <property type="match status" value="1"/>
</dbReference>
<organism evidence="10 11">
    <name type="scientific">Chitinivorax tropicus</name>
    <dbReference type="NCBI Taxonomy" id="714531"/>
    <lineage>
        <taxon>Bacteria</taxon>
        <taxon>Pseudomonadati</taxon>
        <taxon>Pseudomonadota</taxon>
        <taxon>Betaproteobacteria</taxon>
        <taxon>Chitinivorax</taxon>
    </lineage>
</organism>
<dbReference type="Proteomes" id="UP000575898">
    <property type="component" value="Unassembled WGS sequence"/>
</dbReference>
<keyword evidence="6" id="KW-0804">Transcription</keyword>
<evidence type="ECO:0000256" key="4">
    <source>
        <dbReference type="ARBA" id="ARBA00023012"/>
    </source>
</evidence>
<dbReference type="GO" id="GO:0043565">
    <property type="term" value="F:sequence-specific DNA binding"/>
    <property type="evidence" value="ECO:0007669"/>
    <property type="project" value="InterPro"/>
</dbReference>
<gene>
    <name evidence="10" type="ORF">HNQ59_000622</name>
</gene>
<evidence type="ECO:0000259" key="8">
    <source>
        <dbReference type="PROSITE" id="PS50045"/>
    </source>
</evidence>
<dbReference type="CDD" id="cd00009">
    <property type="entry name" value="AAA"/>
    <property type="match status" value="1"/>
</dbReference>
<dbReference type="SUPFAM" id="SSF52172">
    <property type="entry name" value="CheY-like"/>
    <property type="match status" value="1"/>
</dbReference>
<dbReference type="Gene3D" id="3.40.50.300">
    <property type="entry name" value="P-loop containing nucleotide triphosphate hydrolases"/>
    <property type="match status" value="1"/>
</dbReference>
<evidence type="ECO:0000259" key="9">
    <source>
        <dbReference type="PROSITE" id="PS50110"/>
    </source>
</evidence>
<evidence type="ECO:0000256" key="3">
    <source>
        <dbReference type="ARBA" id="ARBA00022840"/>
    </source>
</evidence>
<feature type="domain" description="Sigma-54 factor interaction" evidence="8">
    <location>
        <begin position="135"/>
        <end position="331"/>
    </location>
</feature>
<keyword evidence="10" id="KW-0238">DNA-binding</keyword>